<dbReference type="EMBL" id="SHKW01000007">
    <property type="protein sequence ID" value="RZU29743.1"/>
    <property type="molecule type" value="Genomic_DNA"/>
</dbReference>
<dbReference type="AlphaFoldDB" id="A0A4Q7YR42"/>
<feature type="compositionally biased region" description="Polar residues" evidence="1">
    <location>
        <begin position="151"/>
        <end position="163"/>
    </location>
</feature>
<evidence type="ECO:0000313" key="4">
    <source>
        <dbReference type="Proteomes" id="UP000292958"/>
    </source>
</evidence>
<sequence>MQKQPPHPHPKSASKGTATSDGVFVETIEHRRFVEFCDACRNFRYIGLCYGPPGIGKTLSAVRYSRADQIQPRDAWTNEVKDNRPTVLYTTSVVNTPSRVAIDISMAKERVRNILLDPILQEARIVLDEIRLKDEKRRRDIIDKPGCSPENLLQSIPPTLRHTSTIKRDSERSRTRQL</sequence>
<comment type="caution">
    <text evidence="3">The sequence shown here is derived from an EMBL/GenBank/DDBJ whole genome shotgun (WGS) entry which is preliminary data.</text>
</comment>
<keyword evidence="4" id="KW-1185">Reference proteome</keyword>
<feature type="region of interest" description="Disordered" evidence="1">
    <location>
        <begin position="143"/>
        <end position="178"/>
    </location>
</feature>
<reference evidence="3 4" key="1">
    <citation type="submission" date="2019-02" db="EMBL/GenBank/DDBJ databases">
        <title>Genomic Encyclopedia of Archaeal and Bacterial Type Strains, Phase II (KMG-II): from individual species to whole genera.</title>
        <authorList>
            <person name="Goeker M."/>
        </authorList>
    </citation>
    <scope>NUCLEOTIDE SEQUENCE [LARGE SCALE GENOMIC DNA]</scope>
    <source>
        <strain evidence="3 4">DSM 18101</strain>
    </source>
</reference>
<evidence type="ECO:0000256" key="1">
    <source>
        <dbReference type="SAM" id="MobiDB-lite"/>
    </source>
</evidence>
<dbReference type="Proteomes" id="UP000292958">
    <property type="component" value="Unassembled WGS sequence"/>
</dbReference>
<organism evidence="3 4">
    <name type="scientific">Edaphobacter modestus</name>
    <dbReference type="NCBI Taxonomy" id="388466"/>
    <lineage>
        <taxon>Bacteria</taxon>
        <taxon>Pseudomonadati</taxon>
        <taxon>Acidobacteriota</taxon>
        <taxon>Terriglobia</taxon>
        <taxon>Terriglobales</taxon>
        <taxon>Acidobacteriaceae</taxon>
        <taxon>Edaphobacter</taxon>
    </lineage>
</organism>
<gene>
    <name evidence="3" type="ORF">BDD14_0625</name>
    <name evidence="2" type="ORF">BDD14_6359</name>
</gene>
<proteinExistence type="predicted"/>
<feature type="compositionally biased region" description="Basic and acidic residues" evidence="1">
    <location>
        <begin position="166"/>
        <end position="178"/>
    </location>
</feature>
<dbReference type="OrthoDB" id="9801665at2"/>
<evidence type="ECO:0000313" key="3">
    <source>
        <dbReference type="EMBL" id="RZU39265.1"/>
    </source>
</evidence>
<evidence type="ECO:0000313" key="2">
    <source>
        <dbReference type="EMBL" id="RZU29743.1"/>
    </source>
</evidence>
<protein>
    <submittedName>
        <fullName evidence="3">AAA domain-containing protein</fullName>
    </submittedName>
</protein>
<name>A0A4Q7YR42_9BACT</name>
<dbReference type="EMBL" id="SHKW01000001">
    <property type="protein sequence ID" value="RZU39265.1"/>
    <property type="molecule type" value="Genomic_DNA"/>
</dbReference>
<accession>A0A4Q7YR42</accession>